<dbReference type="Pfam" id="PF00996">
    <property type="entry name" value="GDI"/>
    <property type="match status" value="1"/>
</dbReference>
<accession>A0A2H4SU02</accession>
<dbReference type="Gene3D" id="3.50.50.60">
    <property type="entry name" value="FAD/NAD(P)-binding domain"/>
    <property type="match status" value="1"/>
</dbReference>
<dbReference type="Gene3D" id="1.10.405.10">
    <property type="entry name" value="Guanine Nucleotide Dissociation Inhibitor, domain 1"/>
    <property type="match status" value="1"/>
</dbReference>
<dbReference type="GO" id="GO:0005092">
    <property type="term" value="F:GDP-dissociation inhibitor activity"/>
    <property type="evidence" value="ECO:0007669"/>
    <property type="project" value="UniProtKB-UniRule"/>
</dbReference>
<dbReference type="VEuPathDB" id="FungiDB:A9K55_001060"/>
<evidence type="ECO:0000313" key="3">
    <source>
        <dbReference type="EMBL" id="ATY66583.1"/>
    </source>
</evidence>
<dbReference type="AlphaFoldDB" id="A0A2H4SU02"/>
<sequence length="504" mass="54037">MESLSDTDWDVVISGTGLQQSLFALALSRSGKNILHVDPEGYYGEHEAAFSLQEADIWAAKHASPDTTGLFRAAEVTKADTMPSPRAYSLALAPQLIHTRSELLNKLVSSKAFRQVEFQAVGSFFIFQPAPADSDDAKTPTLSRIPSTREDVFLSTAIAVRAKRSLMKFLKFVLDYESEPQAEIWKPRADEPLAGFLGSQFKLDDTLQSYVIALTLSLDGNITVEDGLVAISRHLTSMGVFGAGFAAVYPKWGGLSEVCQVGCRAAAVGGAVYMLGTAITNVAKRDDEGAKLDISLSNDMVVKAKTLFCSSKSSPENGVCLTRITAVVGAALPRLFEPVVDGSPIPSAIVVAFPTGSVSDGDGHATEYPIYAMVHSSDTGECPTGQCIVYLSTISTASSKILLAAALSSLLRSAAAEGQATPEVVYKLQYEQWGSKSPSLDVSEDDIVTFGTPVLDLAFRDTTLQPVRQAWEKLTGRSGEEADAEFLVFEDREGVTDDDDVFDV</sequence>
<dbReference type="InterPro" id="IPR036188">
    <property type="entry name" value="FAD/NAD-bd_sf"/>
</dbReference>
<dbReference type="GO" id="GO:0016740">
    <property type="term" value="F:transferase activity"/>
    <property type="evidence" value="ECO:0007669"/>
    <property type="project" value="UniProtKB-KW"/>
</dbReference>
<dbReference type="EMBL" id="CP023327">
    <property type="protein sequence ID" value="ATY66583.1"/>
    <property type="molecule type" value="Genomic_DNA"/>
</dbReference>
<evidence type="ECO:0000256" key="1">
    <source>
        <dbReference type="ARBA" id="ARBA00005593"/>
    </source>
</evidence>
<comment type="similarity">
    <text evidence="1 2">Belongs to the Rab GDI family.</text>
</comment>
<dbReference type="SUPFAM" id="SSF51905">
    <property type="entry name" value="FAD/NAD(P)-binding domain"/>
    <property type="match status" value="1"/>
</dbReference>
<gene>
    <name evidence="3" type="ORF">A9K55_001060</name>
</gene>
<evidence type="ECO:0000313" key="4">
    <source>
        <dbReference type="Proteomes" id="UP000323067"/>
    </source>
</evidence>
<evidence type="ECO:0000256" key="2">
    <source>
        <dbReference type="PIRNR" id="PIRNR037514"/>
    </source>
</evidence>
<dbReference type="Gene3D" id="3.30.519.10">
    <property type="entry name" value="Guanine Nucleotide Dissociation Inhibitor, domain 2"/>
    <property type="match status" value="1"/>
</dbReference>
<dbReference type="GO" id="GO:0005634">
    <property type="term" value="C:nucleus"/>
    <property type="evidence" value="ECO:0007669"/>
    <property type="project" value="TreeGrafter"/>
</dbReference>
<dbReference type="InterPro" id="IPR017230">
    <property type="entry name" value="Mrs6"/>
</dbReference>
<dbReference type="GO" id="GO:0007264">
    <property type="term" value="P:small GTPase-mediated signal transduction"/>
    <property type="evidence" value="ECO:0007669"/>
    <property type="project" value="UniProtKB-UniRule"/>
</dbReference>
<keyword evidence="3" id="KW-0808">Transferase</keyword>
<proteinExistence type="inferred from homology"/>
<dbReference type="InterPro" id="IPR018203">
    <property type="entry name" value="GDP_dissociation_inhibitor"/>
</dbReference>
<dbReference type="GO" id="GO:0005829">
    <property type="term" value="C:cytosol"/>
    <property type="evidence" value="ECO:0007669"/>
    <property type="project" value="TreeGrafter"/>
</dbReference>
<dbReference type="GO" id="GO:0016192">
    <property type="term" value="P:vesicle-mediated transport"/>
    <property type="evidence" value="ECO:0007669"/>
    <property type="project" value="TreeGrafter"/>
</dbReference>
<dbReference type="GO" id="GO:0005968">
    <property type="term" value="C:Rab-protein geranylgeranyltransferase complex"/>
    <property type="evidence" value="ECO:0007669"/>
    <property type="project" value="TreeGrafter"/>
</dbReference>
<dbReference type="PRINTS" id="PR00891">
    <property type="entry name" value="RABGDIREP"/>
</dbReference>
<dbReference type="PIRSF" id="PIRSF037514">
    <property type="entry name" value="Rab_ger_ger_transf_A_fun"/>
    <property type="match status" value="1"/>
</dbReference>
<organism evidence="3 4">
    <name type="scientific">Cordyceps militaris</name>
    <name type="common">Caterpillar fungus</name>
    <name type="synonym">Clavaria militaris</name>
    <dbReference type="NCBI Taxonomy" id="73501"/>
    <lineage>
        <taxon>Eukaryota</taxon>
        <taxon>Fungi</taxon>
        <taxon>Dikarya</taxon>
        <taxon>Ascomycota</taxon>
        <taxon>Pezizomycotina</taxon>
        <taxon>Sordariomycetes</taxon>
        <taxon>Hypocreomycetidae</taxon>
        <taxon>Hypocreales</taxon>
        <taxon>Cordycipitaceae</taxon>
        <taxon>Cordyceps</taxon>
    </lineage>
</organism>
<reference evidence="3 4" key="1">
    <citation type="journal article" date="2017" name="BMC Genomics">
        <title>Chromosome level assembly and secondary metabolite potential of the parasitic fungus Cordyceps militaris.</title>
        <authorList>
            <person name="Kramer G.J."/>
            <person name="Nodwell J.R."/>
        </authorList>
    </citation>
    <scope>NUCLEOTIDE SEQUENCE [LARGE SCALE GENOMIC DNA]</scope>
    <source>
        <strain evidence="3 4">ATCC 34164</strain>
    </source>
</reference>
<dbReference type="PANTHER" id="PTHR11787">
    <property type="entry name" value="RAB GDP-DISSOCIATION INHIBITOR"/>
    <property type="match status" value="1"/>
</dbReference>
<dbReference type="PANTHER" id="PTHR11787:SF4">
    <property type="entry name" value="CHM, RAB ESCORT PROTEIN 1"/>
    <property type="match status" value="1"/>
</dbReference>
<dbReference type="Proteomes" id="UP000323067">
    <property type="component" value="Chromosome ii"/>
</dbReference>
<dbReference type="VEuPathDB" id="FungiDB:CCM_03733"/>
<protein>
    <recommendedName>
        <fullName evidence="2">Rab proteins geranylgeranyltransferase</fullName>
    </recommendedName>
</protein>
<dbReference type="OrthoDB" id="1923006at2759"/>
<name>A0A2H4SU02_CORMI</name>